<feature type="domain" description="Response regulatory" evidence="1">
    <location>
        <begin position="17"/>
        <end position="132"/>
    </location>
</feature>
<feature type="domain" description="PAC" evidence="3">
    <location>
        <begin position="350"/>
        <end position="401"/>
    </location>
</feature>
<feature type="domain" description="PAC" evidence="3">
    <location>
        <begin position="221"/>
        <end position="273"/>
    </location>
</feature>
<dbReference type="PROSITE" id="PS50112">
    <property type="entry name" value="PAS"/>
    <property type="match status" value="4"/>
</dbReference>
<dbReference type="PANTHER" id="PTHR44757:SF2">
    <property type="entry name" value="BIOFILM ARCHITECTURE MAINTENANCE PROTEIN MBAA"/>
    <property type="match status" value="1"/>
</dbReference>
<dbReference type="SMART" id="SM00086">
    <property type="entry name" value="PAC"/>
    <property type="match status" value="2"/>
</dbReference>
<reference evidence="4" key="1">
    <citation type="journal article" date="2015" name="Proc. Natl. Acad. Sci. U.S.A.">
        <title>Networks of energetic and metabolic interactions define dynamics in microbial communities.</title>
        <authorList>
            <person name="Embree M."/>
            <person name="Liu J.K."/>
            <person name="Al-Bassam M.M."/>
            <person name="Zengler K."/>
        </authorList>
    </citation>
    <scope>NUCLEOTIDE SEQUENCE</scope>
</reference>
<dbReference type="Pfam" id="PF08448">
    <property type="entry name" value="PAS_4"/>
    <property type="match status" value="3"/>
</dbReference>
<accession>A0A0W8F1C5</accession>
<gene>
    <name evidence="4" type="ORF">ASZ90_015666</name>
</gene>
<dbReference type="NCBIfam" id="TIGR00229">
    <property type="entry name" value="sensory_box"/>
    <property type="match status" value="4"/>
</dbReference>
<dbReference type="PANTHER" id="PTHR44757">
    <property type="entry name" value="DIGUANYLATE CYCLASE DGCP"/>
    <property type="match status" value="1"/>
</dbReference>
<dbReference type="Gene3D" id="3.40.50.2300">
    <property type="match status" value="1"/>
</dbReference>
<dbReference type="EMBL" id="LNQE01001629">
    <property type="protein sequence ID" value="KUG14696.1"/>
    <property type="molecule type" value="Genomic_DNA"/>
</dbReference>
<dbReference type="GO" id="GO:0016301">
    <property type="term" value="F:kinase activity"/>
    <property type="evidence" value="ECO:0007669"/>
    <property type="project" value="UniProtKB-KW"/>
</dbReference>
<evidence type="ECO:0000259" key="3">
    <source>
        <dbReference type="PROSITE" id="PS50113"/>
    </source>
</evidence>
<dbReference type="InterPro" id="IPR001789">
    <property type="entry name" value="Sig_transdc_resp-reg_receiver"/>
</dbReference>
<dbReference type="InterPro" id="IPR013656">
    <property type="entry name" value="PAS_4"/>
</dbReference>
<dbReference type="InterPro" id="IPR000014">
    <property type="entry name" value="PAS"/>
</dbReference>
<dbReference type="InterPro" id="IPR011006">
    <property type="entry name" value="CheY-like_superfamily"/>
</dbReference>
<organism evidence="4">
    <name type="scientific">hydrocarbon metagenome</name>
    <dbReference type="NCBI Taxonomy" id="938273"/>
    <lineage>
        <taxon>unclassified sequences</taxon>
        <taxon>metagenomes</taxon>
        <taxon>ecological metagenomes</taxon>
    </lineage>
</organism>
<dbReference type="PROSITE" id="PS50110">
    <property type="entry name" value="RESPONSE_REGULATORY"/>
    <property type="match status" value="1"/>
</dbReference>
<feature type="domain" description="PAS" evidence="2">
    <location>
        <begin position="519"/>
        <end position="589"/>
    </location>
</feature>
<evidence type="ECO:0000313" key="4">
    <source>
        <dbReference type="EMBL" id="KUG14696.1"/>
    </source>
</evidence>
<dbReference type="InterPro" id="IPR001610">
    <property type="entry name" value="PAC"/>
</dbReference>
<sequence>MDTYPYMPDGPGSPALSVLYVDDEPGVLKLSKRFLERDAHFSVTAAASAREAIDLLTAHHFDAIVSDYRMPEMDGIEFLNYIRERFDDIPFIIVTGKGEEDVVIQALNLGADFYLQKGGDPDTHYATLIHNLRRSVAHRRSVQALLESEERYRNVVEDQTEFISRFLPDGTHVFVNEAYCRYYQIRKEDIIGHRFSPEILPEDRKRIGELLASLTPEDPVLTIEHPIIMPDGTMRWQQWSDRAIFDKAGKVIEYQSVGRDITDRKQAEEEIRFKNTLLTTQQETSLDGILVVDEKGKILSYNQQFITIWGIPDNAIMTRSNGQVLGTVTDKLADPEEFLARVRNLYGKKHEKSHEEVHFKDGRVIERYSAPMWGENNRYYGRVWYFRDITERKQAEEEIRSAAIWWQRTFDAITDPIFIFEREGTILRSNIAASHILGIPLDQIVGRKCHEIVHGTSEFIPGCPYVTMLKSGVSESYTLQWNDRWFKVTTHPLYDDKGTITKAIHVMTDIDLIKRAAEERARLAAIIDSSQDAIISITLDGSIASWNESAERMFDYTGDQVIGKHYNAILTDESTPAWEEAFSTLLKGESVRHGETVLLARGEKTFDASFSLSPVRDDAGELSGIAAIIRDLSEQRKAERDLVAFVTEAALRLKNPVEIIKEDLADLLRMVDSDTLSGPEISLLLHVQIRNASQILENLQALNKAIVEGHEEIPRAYREFLSG</sequence>
<proteinExistence type="predicted"/>
<dbReference type="SMART" id="SM00091">
    <property type="entry name" value="PAS"/>
    <property type="match status" value="4"/>
</dbReference>
<feature type="domain" description="PAS" evidence="2">
    <location>
        <begin position="148"/>
        <end position="218"/>
    </location>
</feature>
<dbReference type="GO" id="GO:0000160">
    <property type="term" value="P:phosphorelay signal transduction system"/>
    <property type="evidence" value="ECO:0007669"/>
    <property type="project" value="InterPro"/>
</dbReference>
<dbReference type="InterPro" id="IPR000700">
    <property type="entry name" value="PAS-assoc_C"/>
</dbReference>
<keyword evidence="4" id="KW-0418">Kinase</keyword>
<feature type="domain" description="PAC" evidence="3">
    <location>
        <begin position="592"/>
        <end position="644"/>
    </location>
</feature>
<dbReference type="Pfam" id="PF00072">
    <property type="entry name" value="Response_reg"/>
    <property type="match status" value="1"/>
</dbReference>
<dbReference type="CDD" id="cd00130">
    <property type="entry name" value="PAS"/>
    <property type="match status" value="4"/>
</dbReference>
<dbReference type="PROSITE" id="PS50113">
    <property type="entry name" value="PAC"/>
    <property type="match status" value="3"/>
</dbReference>
<dbReference type="Pfam" id="PF12860">
    <property type="entry name" value="PAS_7"/>
    <property type="match status" value="1"/>
</dbReference>
<name>A0A0W8F1C5_9ZZZZ</name>
<dbReference type="Gene3D" id="3.30.450.20">
    <property type="entry name" value="PAS domain"/>
    <property type="match status" value="4"/>
</dbReference>
<dbReference type="InterPro" id="IPR035965">
    <property type="entry name" value="PAS-like_dom_sf"/>
</dbReference>
<protein>
    <submittedName>
        <fullName evidence="4">Circadian input kinase a</fullName>
    </submittedName>
</protein>
<dbReference type="InterPro" id="IPR052155">
    <property type="entry name" value="Biofilm_reg_signaling"/>
</dbReference>
<feature type="domain" description="PAS" evidence="2">
    <location>
        <begin position="408"/>
        <end position="454"/>
    </location>
</feature>
<dbReference type="SMART" id="SM00448">
    <property type="entry name" value="REC"/>
    <property type="match status" value="1"/>
</dbReference>
<evidence type="ECO:0000259" key="2">
    <source>
        <dbReference type="PROSITE" id="PS50112"/>
    </source>
</evidence>
<dbReference type="SUPFAM" id="SSF52172">
    <property type="entry name" value="CheY-like"/>
    <property type="match status" value="1"/>
</dbReference>
<dbReference type="SUPFAM" id="SSF55785">
    <property type="entry name" value="PYP-like sensor domain (PAS domain)"/>
    <property type="match status" value="4"/>
</dbReference>
<evidence type="ECO:0000259" key="1">
    <source>
        <dbReference type="PROSITE" id="PS50110"/>
    </source>
</evidence>
<keyword evidence="4" id="KW-0808">Transferase</keyword>
<dbReference type="AlphaFoldDB" id="A0A0W8F1C5"/>
<feature type="domain" description="PAS" evidence="2">
    <location>
        <begin position="274"/>
        <end position="320"/>
    </location>
</feature>
<comment type="caution">
    <text evidence="4">The sequence shown here is derived from an EMBL/GenBank/DDBJ whole genome shotgun (WGS) entry which is preliminary data.</text>
</comment>